<dbReference type="Proteomes" id="UP000431826">
    <property type="component" value="Unassembled WGS sequence"/>
</dbReference>
<name>A0A640V382_9ACTN</name>
<gene>
    <name evidence="1" type="ORF">Stube_67270</name>
</gene>
<reference evidence="1 2" key="1">
    <citation type="submission" date="2019-12" db="EMBL/GenBank/DDBJ databases">
        <title>Whole genome shotgun sequence of Streptomyces tubercidicus NBRC 13090.</title>
        <authorList>
            <person name="Ichikawa N."/>
            <person name="Kimura A."/>
            <person name="Kitahashi Y."/>
            <person name="Komaki H."/>
            <person name="Tamura T."/>
        </authorList>
    </citation>
    <scope>NUCLEOTIDE SEQUENCE [LARGE SCALE GENOMIC DNA]</scope>
    <source>
        <strain evidence="1 2">NBRC 13090</strain>
    </source>
</reference>
<comment type="caution">
    <text evidence="1">The sequence shown here is derived from an EMBL/GenBank/DDBJ whole genome shotgun (WGS) entry which is preliminary data.</text>
</comment>
<evidence type="ECO:0000313" key="2">
    <source>
        <dbReference type="Proteomes" id="UP000431826"/>
    </source>
</evidence>
<keyword evidence="2" id="KW-1185">Reference proteome</keyword>
<protein>
    <submittedName>
        <fullName evidence="1">Uncharacterized protein</fullName>
    </submittedName>
</protein>
<organism evidence="1 2">
    <name type="scientific">Streptomyces tubercidicus</name>
    <dbReference type="NCBI Taxonomy" id="47759"/>
    <lineage>
        <taxon>Bacteria</taxon>
        <taxon>Bacillati</taxon>
        <taxon>Actinomycetota</taxon>
        <taxon>Actinomycetes</taxon>
        <taxon>Kitasatosporales</taxon>
        <taxon>Streptomycetaceae</taxon>
        <taxon>Streptomyces</taxon>
    </lineage>
</organism>
<proteinExistence type="predicted"/>
<evidence type="ECO:0000313" key="1">
    <source>
        <dbReference type="EMBL" id="GFE42054.1"/>
    </source>
</evidence>
<accession>A0A640V382</accession>
<sequence>MVCEHPLTQQFADEVGMSAAVLEEMEEGGPSAAVWWSLPGLAVTSFRSPEPSWPCVMSSFLSSRIL</sequence>
<dbReference type="AlphaFoldDB" id="A0A640V382"/>
<dbReference type="EMBL" id="BLIR01000003">
    <property type="protein sequence ID" value="GFE42054.1"/>
    <property type="molecule type" value="Genomic_DNA"/>
</dbReference>